<keyword evidence="1" id="KW-0472">Membrane</keyword>
<reference evidence="2" key="1">
    <citation type="journal article" date="2014" name="Int. J. Syst. Evol. Microbiol.">
        <title>Complete genome sequence of Corynebacterium casei LMG S-19264T (=DSM 44701T), isolated from a smear-ripened cheese.</title>
        <authorList>
            <consortium name="US DOE Joint Genome Institute (JGI-PGF)"/>
            <person name="Walter F."/>
            <person name="Albersmeier A."/>
            <person name="Kalinowski J."/>
            <person name="Ruckert C."/>
        </authorList>
    </citation>
    <scope>NUCLEOTIDE SEQUENCE</scope>
    <source>
        <strain evidence="2">CGMCC 1.15760</strain>
    </source>
</reference>
<dbReference type="Proteomes" id="UP000616608">
    <property type="component" value="Unassembled WGS sequence"/>
</dbReference>
<sequence>MGKNFMVKLISAIIAGVALSLLLTLINVLTINDETFSMYLTLNVLIVVPLFLVFGIALAFVIERYAKDEKGKLWGYGIIGAVVSAVLYLTLVKGDIQELIYYASVGVVAALFFFMMQKLIAPMLDRIEVASALQDEAREEYAREKELKQKEKTQQK</sequence>
<keyword evidence="1" id="KW-1133">Transmembrane helix</keyword>
<feature type="transmembrane region" description="Helical" evidence="1">
    <location>
        <begin position="36"/>
        <end position="61"/>
    </location>
</feature>
<dbReference type="InterPro" id="IPR036259">
    <property type="entry name" value="MFS_trans_sf"/>
</dbReference>
<proteinExistence type="predicted"/>
<dbReference type="EMBL" id="BMJT01000002">
    <property type="protein sequence ID" value="GGG14944.1"/>
    <property type="molecule type" value="Genomic_DNA"/>
</dbReference>
<feature type="transmembrane region" description="Helical" evidence="1">
    <location>
        <begin position="73"/>
        <end position="93"/>
    </location>
</feature>
<dbReference type="SUPFAM" id="SSF103473">
    <property type="entry name" value="MFS general substrate transporter"/>
    <property type="match status" value="1"/>
</dbReference>
<evidence type="ECO:0000313" key="3">
    <source>
        <dbReference type="Proteomes" id="UP000616608"/>
    </source>
</evidence>
<feature type="transmembrane region" description="Helical" evidence="1">
    <location>
        <begin position="99"/>
        <end position="116"/>
    </location>
</feature>
<feature type="transmembrane region" description="Helical" evidence="1">
    <location>
        <begin position="9"/>
        <end position="30"/>
    </location>
</feature>
<evidence type="ECO:0000256" key="1">
    <source>
        <dbReference type="SAM" id="Phobius"/>
    </source>
</evidence>
<protein>
    <submittedName>
        <fullName evidence="2">Uncharacterized protein</fullName>
    </submittedName>
</protein>
<comment type="caution">
    <text evidence="2">The sequence shown here is derived from an EMBL/GenBank/DDBJ whole genome shotgun (WGS) entry which is preliminary data.</text>
</comment>
<reference evidence="2" key="2">
    <citation type="submission" date="2020-09" db="EMBL/GenBank/DDBJ databases">
        <authorList>
            <person name="Sun Q."/>
            <person name="Zhou Y."/>
        </authorList>
    </citation>
    <scope>NUCLEOTIDE SEQUENCE</scope>
    <source>
        <strain evidence="2">CGMCC 1.15760</strain>
    </source>
</reference>
<gene>
    <name evidence="2" type="ORF">GCM10007425_06510</name>
</gene>
<dbReference type="AlphaFoldDB" id="A0A917FZ65"/>
<dbReference type="RefSeq" id="WP_188613585.1">
    <property type="nucleotide sequence ID" value="NZ_BMJT01000002.1"/>
</dbReference>
<keyword evidence="3" id="KW-1185">Reference proteome</keyword>
<name>A0A917FZ65_9BACI</name>
<accession>A0A917FZ65</accession>
<keyword evidence="1" id="KW-0812">Transmembrane</keyword>
<evidence type="ECO:0000313" key="2">
    <source>
        <dbReference type="EMBL" id="GGG14944.1"/>
    </source>
</evidence>
<organism evidence="2 3">
    <name type="scientific">Lysinibacillus alkalisoli</name>
    <dbReference type="NCBI Taxonomy" id="1911548"/>
    <lineage>
        <taxon>Bacteria</taxon>
        <taxon>Bacillati</taxon>
        <taxon>Bacillota</taxon>
        <taxon>Bacilli</taxon>
        <taxon>Bacillales</taxon>
        <taxon>Bacillaceae</taxon>
        <taxon>Lysinibacillus</taxon>
    </lineage>
</organism>